<dbReference type="eggNOG" id="KOG4791">
    <property type="taxonomic scope" value="Eukaryota"/>
</dbReference>
<dbReference type="PANTHER" id="PTHR15725:SF1">
    <property type="entry name" value="RIKEN CDNA 1700017N19 GENE"/>
    <property type="match status" value="1"/>
</dbReference>
<dbReference type="AlphaFoldDB" id="A0A091UYI4"/>
<dbReference type="InterPro" id="IPR041686">
    <property type="entry name" value="Znf-CCCH_3"/>
</dbReference>
<evidence type="ECO:0000259" key="2">
    <source>
        <dbReference type="Pfam" id="PF15663"/>
    </source>
</evidence>
<organism evidence="3 4">
    <name type="scientific">Nipponia nippon</name>
    <name type="common">Crested ibis</name>
    <name type="synonym">Ibis nippon</name>
    <dbReference type="NCBI Taxonomy" id="128390"/>
    <lineage>
        <taxon>Eukaryota</taxon>
        <taxon>Metazoa</taxon>
        <taxon>Chordata</taxon>
        <taxon>Craniata</taxon>
        <taxon>Vertebrata</taxon>
        <taxon>Euteleostomi</taxon>
        <taxon>Archelosauria</taxon>
        <taxon>Archosauria</taxon>
        <taxon>Dinosauria</taxon>
        <taxon>Saurischia</taxon>
        <taxon>Theropoda</taxon>
        <taxon>Coelurosauria</taxon>
        <taxon>Aves</taxon>
        <taxon>Neognathae</taxon>
        <taxon>Neoaves</taxon>
        <taxon>Aequornithes</taxon>
        <taxon>Pelecaniformes</taxon>
        <taxon>Threskiornithidae</taxon>
        <taxon>Nipponia</taxon>
    </lineage>
</organism>
<feature type="non-terminal residue" evidence="3">
    <location>
        <position position="1"/>
    </location>
</feature>
<name>A0A091UYI4_NIPNI</name>
<dbReference type="InterPro" id="IPR040943">
    <property type="entry name" value="DUF5571"/>
</dbReference>
<reference evidence="3 4" key="1">
    <citation type="submission" date="2014-04" db="EMBL/GenBank/DDBJ databases">
        <title>Genome evolution of avian class.</title>
        <authorList>
            <person name="Zhang G."/>
            <person name="Li C."/>
        </authorList>
    </citation>
    <scope>NUCLEOTIDE SEQUENCE [LARGE SCALE GENOMIC DNA]</scope>
    <source>
        <strain evidence="3">BGI_Y956</strain>
    </source>
</reference>
<evidence type="ECO:0000313" key="3">
    <source>
        <dbReference type="EMBL" id="KFQ96054.1"/>
    </source>
</evidence>
<evidence type="ECO:0000313" key="4">
    <source>
        <dbReference type="Proteomes" id="UP000053283"/>
    </source>
</evidence>
<gene>
    <name evidence="3" type="ORF">Y956_04025</name>
</gene>
<dbReference type="Pfam" id="PF15663">
    <property type="entry name" value="zf-CCCH_3"/>
    <property type="match status" value="1"/>
</dbReference>
<dbReference type="Pfam" id="PF17732">
    <property type="entry name" value="DUF5571"/>
    <property type="match status" value="1"/>
</dbReference>
<dbReference type="Proteomes" id="UP000053283">
    <property type="component" value="Unassembled WGS sequence"/>
</dbReference>
<feature type="compositionally biased region" description="Acidic residues" evidence="1">
    <location>
        <begin position="86"/>
        <end position="99"/>
    </location>
</feature>
<protein>
    <submittedName>
        <fullName evidence="3">Uncharacterized protein C12orf50</fullName>
    </submittedName>
</protein>
<keyword evidence="4" id="KW-1185">Reference proteome</keyword>
<proteinExistence type="predicted"/>
<feature type="domain" description="Zinc-finger CCCH" evidence="2">
    <location>
        <begin position="3"/>
        <end position="49"/>
    </location>
</feature>
<feature type="non-terminal residue" evidence="3">
    <location>
        <position position="130"/>
    </location>
</feature>
<dbReference type="EMBL" id="KL410330">
    <property type="protein sequence ID" value="KFQ96054.1"/>
    <property type="molecule type" value="Genomic_DNA"/>
</dbReference>
<dbReference type="STRING" id="128390.A0A091UYI4"/>
<accession>A0A091UYI4</accession>
<sequence length="130" mass="15084">FLLQQKYSNIRCYWETQPIGCMRISCAFHHSKPRHINGLFLPPSNNAPLQQGVQEGILHPAHRQEPLRTQETVLRPIHPPLIINLNDEEDEEDDTEQDEETHVSNWVPKTAADVEEERAIKDICYKSGKY</sequence>
<feature type="region of interest" description="Disordered" evidence="1">
    <location>
        <begin position="78"/>
        <end position="103"/>
    </location>
</feature>
<dbReference type="PANTHER" id="PTHR15725">
    <property type="entry name" value="ZN-FINGER, C-X8-C-X5-C-X3-H TYPE-CONTAINING"/>
    <property type="match status" value="1"/>
</dbReference>
<evidence type="ECO:0000256" key="1">
    <source>
        <dbReference type="SAM" id="MobiDB-lite"/>
    </source>
</evidence>
<dbReference type="GO" id="GO:0016973">
    <property type="term" value="P:poly(A)+ mRNA export from nucleus"/>
    <property type="evidence" value="ECO:0007669"/>
    <property type="project" value="TreeGrafter"/>
</dbReference>